<dbReference type="EMBL" id="JACHOU010000005">
    <property type="protein sequence ID" value="MBB6354856.1"/>
    <property type="molecule type" value="Genomic_DNA"/>
</dbReference>
<keyword evidence="1" id="KW-0812">Transmembrane</keyword>
<feature type="transmembrane region" description="Helical" evidence="1">
    <location>
        <begin position="43"/>
        <end position="61"/>
    </location>
</feature>
<protein>
    <submittedName>
        <fullName evidence="2">Putative membrane protein YdjX (TVP38/TMEM64 family)</fullName>
    </submittedName>
</protein>
<evidence type="ECO:0000313" key="2">
    <source>
        <dbReference type="EMBL" id="MBB6354856.1"/>
    </source>
</evidence>
<evidence type="ECO:0000313" key="3">
    <source>
        <dbReference type="Proteomes" id="UP000536262"/>
    </source>
</evidence>
<keyword evidence="1" id="KW-1133">Transmembrane helix</keyword>
<comment type="caution">
    <text evidence="2">The sequence shown here is derived from an EMBL/GenBank/DDBJ whole genome shotgun (WGS) entry which is preliminary data.</text>
</comment>
<feature type="transmembrane region" description="Helical" evidence="1">
    <location>
        <begin position="9"/>
        <end position="28"/>
    </location>
</feature>
<gene>
    <name evidence="2" type="ORF">GGR00_002652</name>
</gene>
<evidence type="ECO:0000256" key="1">
    <source>
        <dbReference type="SAM" id="Phobius"/>
    </source>
</evidence>
<sequence>MLAAYIDEIIMACAAVWMTAVGFGYIAFPVPPQQAWLDNLVKHFKWMGPLLMLIAIVLGALSPQ</sequence>
<organism evidence="2 3">
    <name type="scientific">Aminobacter aganoensis</name>
    <dbReference type="NCBI Taxonomy" id="83264"/>
    <lineage>
        <taxon>Bacteria</taxon>
        <taxon>Pseudomonadati</taxon>
        <taxon>Pseudomonadota</taxon>
        <taxon>Alphaproteobacteria</taxon>
        <taxon>Hyphomicrobiales</taxon>
        <taxon>Phyllobacteriaceae</taxon>
        <taxon>Aminobacter</taxon>
    </lineage>
</organism>
<keyword evidence="1" id="KW-0472">Membrane</keyword>
<name>A0A7X0KLA6_9HYPH</name>
<proteinExistence type="predicted"/>
<dbReference type="AlphaFoldDB" id="A0A7X0KLA6"/>
<reference evidence="2 3" key="1">
    <citation type="submission" date="2020-08" db="EMBL/GenBank/DDBJ databases">
        <title>Genomic Encyclopedia of Type Strains, Phase IV (KMG-IV): sequencing the most valuable type-strain genomes for metagenomic binning, comparative biology and taxonomic classification.</title>
        <authorList>
            <person name="Goeker M."/>
        </authorList>
    </citation>
    <scope>NUCLEOTIDE SEQUENCE [LARGE SCALE GENOMIC DNA]</scope>
    <source>
        <strain evidence="2 3">DSM 7051</strain>
    </source>
</reference>
<dbReference type="RefSeq" id="WP_055970629.1">
    <property type="nucleotide sequence ID" value="NZ_BAABEG010000001.1"/>
</dbReference>
<accession>A0A7X0KLA6</accession>
<dbReference type="Proteomes" id="UP000536262">
    <property type="component" value="Unassembled WGS sequence"/>
</dbReference>
<keyword evidence="3" id="KW-1185">Reference proteome</keyword>